<dbReference type="InterPro" id="IPR011773">
    <property type="entry name" value="DNA-dir_RpoA"/>
</dbReference>
<feature type="compositionally biased region" description="Acidic residues" evidence="11">
    <location>
        <begin position="244"/>
        <end position="260"/>
    </location>
</feature>
<comment type="caution">
    <text evidence="13">The sequence shown here is derived from an EMBL/GenBank/DDBJ whole genome shotgun (WGS) entry which is preliminary data.</text>
</comment>
<dbReference type="EMBL" id="MFPX01000011">
    <property type="protein sequence ID" value="OGH66691.1"/>
    <property type="molecule type" value="Genomic_DNA"/>
</dbReference>
<keyword evidence="6" id="KW-0548">Nucleotidyltransferase</keyword>
<evidence type="ECO:0000256" key="6">
    <source>
        <dbReference type="ARBA" id="ARBA00022695"/>
    </source>
</evidence>
<keyword evidence="7" id="KW-0804">Transcription</keyword>
<feature type="region of interest" description="Disordered" evidence="11">
    <location>
        <begin position="236"/>
        <end position="271"/>
    </location>
</feature>
<comment type="catalytic activity">
    <reaction evidence="10">
        <text>RNA(n) + a ribonucleoside 5'-triphosphate = RNA(n+1) + diphosphate</text>
        <dbReference type="Rhea" id="RHEA:21248"/>
        <dbReference type="Rhea" id="RHEA-COMP:14527"/>
        <dbReference type="Rhea" id="RHEA-COMP:17342"/>
        <dbReference type="ChEBI" id="CHEBI:33019"/>
        <dbReference type="ChEBI" id="CHEBI:61557"/>
        <dbReference type="ChEBI" id="CHEBI:140395"/>
        <dbReference type="EC" id="2.7.7.6"/>
    </reaction>
</comment>
<dbReference type="InterPro" id="IPR011262">
    <property type="entry name" value="DNA-dir_RNA_pol_insert"/>
</dbReference>
<dbReference type="AlphaFoldDB" id="A0A1F6M4W8"/>
<dbReference type="Gene3D" id="3.30.1360.10">
    <property type="entry name" value="RNA polymerase, RBP11-like subunit"/>
    <property type="match status" value="1"/>
</dbReference>
<evidence type="ECO:0000256" key="2">
    <source>
        <dbReference type="ARBA" id="ARBA00012418"/>
    </source>
</evidence>
<dbReference type="GO" id="GO:0005737">
    <property type="term" value="C:cytoplasm"/>
    <property type="evidence" value="ECO:0007669"/>
    <property type="project" value="UniProtKB-ARBA"/>
</dbReference>
<gene>
    <name evidence="13" type="ORF">A3B90_02650</name>
</gene>
<evidence type="ECO:0000256" key="10">
    <source>
        <dbReference type="ARBA" id="ARBA00048552"/>
    </source>
</evidence>
<dbReference type="InterPro" id="IPR036643">
    <property type="entry name" value="RNApol_insert_sf"/>
</dbReference>
<comment type="similarity">
    <text evidence="1">Belongs to the RNA polymerase alpha chain family.</text>
</comment>
<evidence type="ECO:0000256" key="5">
    <source>
        <dbReference type="ARBA" id="ARBA00022679"/>
    </source>
</evidence>
<evidence type="ECO:0000313" key="13">
    <source>
        <dbReference type="EMBL" id="OGH66691.1"/>
    </source>
</evidence>
<dbReference type="CDD" id="cd06928">
    <property type="entry name" value="RNAP_alpha_NTD"/>
    <property type="match status" value="1"/>
</dbReference>
<evidence type="ECO:0000256" key="1">
    <source>
        <dbReference type="ARBA" id="ARBA00007123"/>
    </source>
</evidence>
<evidence type="ECO:0000256" key="11">
    <source>
        <dbReference type="SAM" id="MobiDB-lite"/>
    </source>
</evidence>
<dbReference type="STRING" id="1798676.A3B90_02650"/>
<evidence type="ECO:0000256" key="4">
    <source>
        <dbReference type="ARBA" id="ARBA00022478"/>
    </source>
</evidence>
<evidence type="ECO:0000256" key="9">
    <source>
        <dbReference type="ARBA" id="ARBA00033070"/>
    </source>
</evidence>
<dbReference type="FunFam" id="2.170.120.12:FF:000001">
    <property type="entry name" value="DNA-directed RNA polymerase subunit alpha"/>
    <property type="match status" value="1"/>
</dbReference>
<evidence type="ECO:0000313" key="14">
    <source>
        <dbReference type="Proteomes" id="UP000178742"/>
    </source>
</evidence>
<organism evidence="13 14">
    <name type="scientific">Candidatus Magasanikbacteria bacterium RIFCSPHIGHO2_02_FULL_41_13</name>
    <dbReference type="NCBI Taxonomy" id="1798676"/>
    <lineage>
        <taxon>Bacteria</taxon>
        <taxon>Candidatus Magasanikiibacteriota</taxon>
    </lineage>
</organism>
<dbReference type="Pfam" id="PF01000">
    <property type="entry name" value="RNA_pol_A_bac"/>
    <property type="match status" value="1"/>
</dbReference>
<evidence type="ECO:0000259" key="12">
    <source>
        <dbReference type="SMART" id="SM00662"/>
    </source>
</evidence>
<evidence type="ECO:0000256" key="8">
    <source>
        <dbReference type="ARBA" id="ARBA00032524"/>
    </source>
</evidence>
<evidence type="ECO:0000256" key="3">
    <source>
        <dbReference type="ARBA" id="ARBA00015972"/>
    </source>
</evidence>
<dbReference type="GO" id="GO:0000428">
    <property type="term" value="C:DNA-directed RNA polymerase complex"/>
    <property type="evidence" value="ECO:0007669"/>
    <property type="project" value="UniProtKB-KW"/>
</dbReference>
<sequence length="271" mass="29528">MEHILLPTSIEFLEGNTTNVGKVVVTPCTQGYGTTLGNALRRVLLSSLPGAAVDSVKINGVSHEFSAVDGVQEDMIEIILNLKQMAVKLYGDEAIVLTLNKKTIGPVTAGDFEKDSQVEIMNPELVLFNITKSAPVEMEVTIVKGWGYVAAAEKEKKNLDLGTIVIDSLFTPIRDVGYAVELTRLGDVTDYEKLTLTIETNGTVSPKDALSESTKILMDHFALILEATGEAHKIVPTREKEGLVEEEISIEENDEAADEDEKPKSKKKAKK</sequence>
<keyword evidence="5" id="KW-0808">Transferase</keyword>
<dbReference type="GO" id="GO:0003899">
    <property type="term" value="F:DNA-directed RNA polymerase activity"/>
    <property type="evidence" value="ECO:0007669"/>
    <property type="project" value="UniProtKB-EC"/>
</dbReference>
<dbReference type="SUPFAM" id="SSF56553">
    <property type="entry name" value="Insert subdomain of RNA polymerase alpha subunit"/>
    <property type="match status" value="1"/>
</dbReference>
<evidence type="ECO:0000256" key="7">
    <source>
        <dbReference type="ARBA" id="ARBA00023163"/>
    </source>
</evidence>
<dbReference type="InterPro" id="IPR036603">
    <property type="entry name" value="RBP11-like"/>
</dbReference>
<dbReference type="SMART" id="SM00662">
    <property type="entry name" value="RPOLD"/>
    <property type="match status" value="1"/>
</dbReference>
<keyword evidence="4 13" id="KW-0240">DNA-directed RNA polymerase</keyword>
<feature type="domain" description="DNA-directed RNA polymerase RpoA/D/Rpb3-type" evidence="12">
    <location>
        <begin position="20"/>
        <end position="227"/>
    </location>
</feature>
<dbReference type="GO" id="GO:0006351">
    <property type="term" value="P:DNA-templated transcription"/>
    <property type="evidence" value="ECO:0007669"/>
    <property type="project" value="InterPro"/>
</dbReference>
<dbReference type="EC" id="2.7.7.6" evidence="2"/>
<dbReference type="GO" id="GO:0003677">
    <property type="term" value="F:DNA binding"/>
    <property type="evidence" value="ECO:0007669"/>
    <property type="project" value="InterPro"/>
</dbReference>
<dbReference type="NCBIfam" id="TIGR02027">
    <property type="entry name" value="rpoA"/>
    <property type="match status" value="1"/>
</dbReference>
<proteinExistence type="inferred from homology"/>
<reference evidence="13 14" key="1">
    <citation type="journal article" date="2016" name="Nat. Commun.">
        <title>Thousands of microbial genomes shed light on interconnected biogeochemical processes in an aquifer system.</title>
        <authorList>
            <person name="Anantharaman K."/>
            <person name="Brown C.T."/>
            <person name="Hug L.A."/>
            <person name="Sharon I."/>
            <person name="Castelle C.J."/>
            <person name="Probst A.J."/>
            <person name="Thomas B.C."/>
            <person name="Singh A."/>
            <person name="Wilkins M.J."/>
            <person name="Karaoz U."/>
            <person name="Brodie E.L."/>
            <person name="Williams K.H."/>
            <person name="Hubbard S.S."/>
            <person name="Banfield J.F."/>
        </authorList>
    </citation>
    <scope>NUCLEOTIDE SEQUENCE [LARGE SCALE GENOMIC DNA]</scope>
</reference>
<dbReference type="InterPro" id="IPR011263">
    <property type="entry name" value="DNA-dir_RNA_pol_RpoA/D/Rpb3"/>
</dbReference>
<protein>
    <recommendedName>
        <fullName evidence="3">DNA-directed RNA polymerase subunit alpha</fullName>
        <ecNumber evidence="2">2.7.7.6</ecNumber>
    </recommendedName>
    <alternativeName>
        <fullName evidence="9">RNA polymerase subunit alpha</fullName>
    </alternativeName>
    <alternativeName>
        <fullName evidence="8">Transcriptase subunit alpha</fullName>
    </alternativeName>
</protein>
<dbReference type="GO" id="GO:0046983">
    <property type="term" value="F:protein dimerization activity"/>
    <property type="evidence" value="ECO:0007669"/>
    <property type="project" value="InterPro"/>
</dbReference>
<name>A0A1F6M4W8_9BACT</name>
<dbReference type="Pfam" id="PF01193">
    <property type="entry name" value="RNA_pol_L"/>
    <property type="match status" value="1"/>
</dbReference>
<accession>A0A1F6M4W8</accession>
<dbReference type="SUPFAM" id="SSF55257">
    <property type="entry name" value="RBP11-like subunits of RNA polymerase"/>
    <property type="match status" value="1"/>
</dbReference>
<dbReference type="Gene3D" id="2.170.120.12">
    <property type="entry name" value="DNA-directed RNA polymerase, insert domain"/>
    <property type="match status" value="1"/>
</dbReference>
<dbReference type="Proteomes" id="UP000178742">
    <property type="component" value="Unassembled WGS sequence"/>
</dbReference>